<keyword evidence="1" id="KW-0472">Membrane</keyword>
<name>A0A455SPF2_9CHLR</name>
<gene>
    <name evidence="2" type="ORF">KTC_38020</name>
</gene>
<keyword evidence="1" id="KW-0812">Transmembrane</keyword>
<reference evidence="2" key="1">
    <citation type="submission" date="2018-12" db="EMBL/GenBank/DDBJ databases">
        <title>Novel natural products biosynthetic potential of the class Ktedonobacteria.</title>
        <authorList>
            <person name="Zheng Y."/>
            <person name="Saitou A."/>
            <person name="Wang C.M."/>
            <person name="Toyoda A."/>
            <person name="Minakuchi Y."/>
            <person name="Sekiguchi Y."/>
            <person name="Ueda K."/>
            <person name="Takano H."/>
            <person name="Sakai Y."/>
            <person name="Yokota A."/>
            <person name="Yabe S."/>
        </authorList>
    </citation>
    <scope>NUCLEOTIDE SEQUENCE</scope>
    <source>
        <strain evidence="2">COM3</strain>
    </source>
</reference>
<feature type="transmembrane region" description="Helical" evidence="1">
    <location>
        <begin position="73"/>
        <end position="95"/>
    </location>
</feature>
<protein>
    <submittedName>
        <fullName evidence="2">Uncharacterized protein</fullName>
    </submittedName>
</protein>
<feature type="transmembrane region" description="Helical" evidence="1">
    <location>
        <begin position="6"/>
        <end position="26"/>
    </location>
</feature>
<accession>A0A455SPF2</accession>
<evidence type="ECO:0000313" key="2">
    <source>
        <dbReference type="EMBL" id="BBH89051.1"/>
    </source>
</evidence>
<feature type="transmembrane region" description="Helical" evidence="1">
    <location>
        <begin position="107"/>
        <end position="132"/>
    </location>
</feature>
<proteinExistence type="predicted"/>
<evidence type="ECO:0000256" key="1">
    <source>
        <dbReference type="SAM" id="Phobius"/>
    </source>
</evidence>
<dbReference type="AlphaFoldDB" id="A0A455SPF2"/>
<dbReference type="EMBL" id="AP019376">
    <property type="protein sequence ID" value="BBH89051.1"/>
    <property type="molecule type" value="Genomic_DNA"/>
</dbReference>
<sequence>MRIGFTPILLIGAALLLIGILATIYIQSRQGNQQAIALANRILVPILGTLGLFVNVLWMARRGETQCPGPAGYTPYIGLGLALLLVLVGLLRYFFQAPPRDRRVIVQPILLALILLTIVFLIIYLGGCLTFLK</sequence>
<keyword evidence="1" id="KW-1133">Transmembrane helix</keyword>
<organism evidence="2">
    <name type="scientific">Thermosporothrix sp. COM3</name>
    <dbReference type="NCBI Taxonomy" id="2490863"/>
    <lineage>
        <taxon>Bacteria</taxon>
        <taxon>Bacillati</taxon>
        <taxon>Chloroflexota</taxon>
        <taxon>Ktedonobacteria</taxon>
        <taxon>Ktedonobacterales</taxon>
        <taxon>Thermosporotrichaceae</taxon>
        <taxon>Thermosporothrix</taxon>
    </lineage>
</organism>
<feature type="transmembrane region" description="Helical" evidence="1">
    <location>
        <begin position="38"/>
        <end position="61"/>
    </location>
</feature>